<keyword evidence="1 2" id="KW-0238">DNA-binding</keyword>
<dbReference type="SUPFAM" id="SSF46689">
    <property type="entry name" value="Homeodomain-like"/>
    <property type="match status" value="1"/>
</dbReference>
<dbReference type="PROSITE" id="PS50977">
    <property type="entry name" value="HTH_TETR_2"/>
    <property type="match status" value="1"/>
</dbReference>
<dbReference type="GO" id="GO:0003677">
    <property type="term" value="F:DNA binding"/>
    <property type="evidence" value="ECO:0007669"/>
    <property type="project" value="UniProtKB-UniRule"/>
</dbReference>
<dbReference type="KEGG" id="tab:CIG75_08600"/>
<dbReference type="PANTHER" id="PTHR43479">
    <property type="entry name" value="ACREF/ENVCD OPERON REPRESSOR-RELATED"/>
    <property type="match status" value="1"/>
</dbReference>
<feature type="domain" description="HTH tetR-type" evidence="3">
    <location>
        <begin position="8"/>
        <end position="68"/>
    </location>
</feature>
<dbReference type="Pfam" id="PF00440">
    <property type="entry name" value="TetR_N"/>
    <property type="match status" value="1"/>
</dbReference>
<dbReference type="PRINTS" id="PR00455">
    <property type="entry name" value="HTHTETR"/>
</dbReference>
<sequence length="195" mass="21810">MSPVVKKKVARGDLIKETERLLLEKGYEGVNFSVLSERLGVGRSTLYDHFSSKDELIAVYMTDVMDAILAQCDGLMEQEDALLQIKEMIRIFHTYSQIHKIVQLMPALCATGTASEKVTSALSTLQAGHHRLMNLVTTAIEKAKAQKRIRNELPTPLIASLVFHSILLPKTEGHPPEAWSELIFDLLFHGLQTQT</sequence>
<dbReference type="PANTHER" id="PTHR43479:SF11">
    <property type="entry name" value="ACREF_ENVCD OPERON REPRESSOR-RELATED"/>
    <property type="match status" value="1"/>
</dbReference>
<dbReference type="InterPro" id="IPR050624">
    <property type="entry name" value="HTH-type_Tx_Regulator"/>
</dbReference>
<organism evidence="4 5">
    <name type="scientific">Tumebacillus algifaecis</name>
    <dbReference type="NCBI Taxonomy" id="1214604"/>
    <lineage>
        <taxon>Bacteria</taxon>
        <taxon>Bacillati</taxon>
        <taxon>Bacillota</taxon>
        <taxon>Bacilli</taxon>
        <taxon>Bacillales</taxon>
        <taxon>Alicyclobacillaceae</taxon>
        <taxon>Tumebacillus</taxon>
    </lineage>
</organism>
<dbReference type="EMBL" id="CP022657">
    <property type="protein sequence ID" value="ASS75038.1"/>
    <property type="molecule type" value="Genomic_DNA"/>
</dbReference>
<dbReference type="InterPro" id="IPR001647">
    <property type="entry name" value="HTH_TetR"/>
</dbReference>
<protein>
    <recommendedName>
        <fullName evidence="3">HTH tetR-type domain-containing protein</fullName>
    </recommendedName>
</protein>
<dbReference type="Gene3D" id="1.10.357.10">
    <property type="entry name" value="Tetracycline Repressor, domain 2"/>
    <property type="match status" value="1"/>
</dbReference>
<dbReference type="InterPro" id="IPR009057">
    <property type="entry name" value="Homeodomain-like_sf"/>
</dbReference>
<evidence type="ECO:0000313" key="4">
    <source>
        <dbReference type="EMBL" id="ASS75038.1"/>
    </source>
</evidence>
<evidence type="ECO:0000259" key="3">
    <source>
        <dbReference type="PROSITE" id="PS50977"/>
    </source>
</evidence>
<reference evidence="4 5" key="1">
    <citation type="journal article" date="2015" name="Int. J. Syst. Evol. Microbiol.">
        <title>Tumebacillus algifaecis sp. nov., isolated from decomposing algal scum.</title>
        <authorList>
            <person name="Wu Y.F."/>
            <person name="Zhang B."/>
            <person name="Xing P."/>
            <person name="Wu Q.L."/>
            <person name="Liu S.J."/>
        </authorList>
    </citation>
    <scope>NUCLEOTIDE SEQUENCE [LARGE SCALE GENOMIC DNA]</scope>
    <source>
        <strain evidence="4 5">THMBR28</strain>
    </source>
</reference>
<dbReference type="AlphaFoldDB" id="A0A223D072"/>
<accession>A0A223D072</accession>
<keyword evidence="5" id="KW-1185">Reference proteome</keyword>
<proteinExistence type="predicted"/>
<name>A0A223D072_9BACL</name>
<evidence type="ECO:0000313" key="5">
    <source>
        <dbReference type="Proteomes" id="UP000214688"/>
    </source>
</evidence>
<dbReference type="Gene3D" id="1.10.10.60">
    <property type="entry name" value="Homeodomain-like"/>
    <property type="match status" value="1"/>
</dbReference>
<dbReference type="Proteomes" id="UP000214688">
    <property type="component" value="Chromosome"/>
</dbReference>
<evidence type="ECO:0000256" key="1">
    <source>
        <dbReference type="ARBA" id="ARBA00023125"/>
    </source>
</evidence>
<evidence type="ECO:0000256" key="2">
    <source>
        <dbReference type="PROSITE-ProRule" id="PRU00335"/>
    </source>
</evidence>
<feature type="DNA-binding region" description="H-T-H motif" evidence="2">
    <location>
        <begin position="31"/>
        <end position="50"/>
    </location>
</feature>
<gene>
    <name evidence="4" type="ORF">CIG75_08600</name>
</gene>